<keyword evidence="6" id="KW-1015">Disulfide bond</keyword>
<dbReference type="Pfam" id="PF02782">
    <property type="entry name" value="FGGY_C"/>
    <property type="match status" value="1"/>
</dbReference>
<keyword evidence="4 10" id="KW-0418">Kinase</keyword>
<keyword evidence="7" id="KW-0684">Rhamnose metabolism</keyword>
<proteinExistence type="inferred from homology"/>
<name>A0ABQ1YK89_9BACL</name>
<evidence type="ECO:0000256" key="7">
    <source>
        <dbReference type="ARBA" id="ARBA00023308"/>
    </source>
</evidence>
<evidence type="ECO:0000256" key="4">
    <source>
        <dbReference type="ARBA" id="ARBA00022777"/>
    </source>
</evidence>
<dbReference type="InterPro" id="IPR013449">
    <property type="entry name" value="Rhamnulokinase"/>
</dbReference>
<keyword evidence="3" id="KW-0547">Nucleotide-binding</keyword>
<dbReference type="RefSeq" id="WP_188540213.1">
    <property type="nucleotide sequence ID" value="NZ_BMFT01000001.1"/>
</dbReference>
<protein>
    <submittedName>
        <fullName evidence="10">L-fuculose kinase</fullName>
    </submittedName>
</protein>
<comment type="caution">
    <text evidence="10">The sequence shown here is derived from an EMBL/GenBank/DDBJ whole genome shotgun (WGS) entry which is preliminary data.</text>
</comment>
<evidence type="ECO:0000256" key="1">
    <source>
        <dbReference type="ARBA" id="ARBA00009156"/>
    </source>
</evidence>
<dbReference type="Proteomes" id="UP000659344">
    <property type="component" value="Unassembled WGS sequence"/>
</dbReference>
<evidence type="ECO:0000259" key="9">
    <source>
        <dbReference type="Pfam" id="PF02782"/>
    </source>
</evidence>
<evidence type="ECO:0000313" key="11">
    <source>
        <dbReference type="Proteomes" id="UP000659344"/>
    </source>
</evidence>
<sequence length="510" mass="55941">MKQTPCVLAFDLGASSGRALIGEIVMDESGGPSQLRITEVHRFPNNAIQIGNHLHWDTPLLLQEIKNGILKAFQAGFEPESCAIDTWGVDFGLLDRNGELLGIPYHYRDHQTEGLVEEVSAFIGAERLFRESGLQFMPFNTLYQLYAMKKAGSPKLDLAETLLLTPDLFNYFLTGRKACEFSMATTTQLYDPGVGEWNTSLMEELGLPTSMFLEPVQPGTVIGELTDALCSELGVAKMKVIAVASHDTESAAAAVPASTSSYAYLVSGTWSLLGTAMTSPILDPAAMEYQFSNEGGADGTYHLLKNIMGLWIVQECKRKWEQQGTRHSFGDLVDLAEAAAPFHCLIDPDNLGFMNPDDMPEAIRSYCRETGQHVPLTVGEIIRCILESLALRYRQVLEQAEELTGSLFEGLHMVGGGIQNELLCRFTANALGRPVWTGPVEASAIGNMLVQLETCGHIGDLQDGIELVKSSFPINTYAPESQQEWSEAYARYMQIVKTPVQSKVNANNGK</sequence>
<reference evidence="11" key="1">
    <citation type="journal article" date="2019" name="Int. J. Syst. Evol. Microbiol.">
        <title>The Global Catalogue of Microorganisms (GCM) 10K type strain sequencing project: providing services to taxonomists for standard genome sequencing and annotation.</title>
        <authorList>
            <consortium name="The Broad Institute Genomics Platform"/>
            <consortium name="The Broad Institute Genome Sequencing Center for Infectious Disease"/>
            <person name="Wu L."/>
            <person name="Ma J."/>
        </authorList>
    </citation>
    <scope>NUCLEOTIDE SEQUENCE [LARGE SCALE GENOMIC DNA]</scope>
    <source>
        <strain evidence="11">CGMCC 1.12769</strain>
    </source>
</reference>
<accession>A0ABQ1YK89</accession>
<keyword evidence="5" id="KW-0067">ATP-binding</keyword>
<dbReference type="PANTHER" id="PTHR10196">
    <property type="entry name" value="SUGAR KINASE"/>
    <property type="match status" value="1"/>
</dbReference>
<evidence type="ECO:0000256" key="3">
    <source>
        <dbReference type="ARBA" id="ARBA00022741"/>
    </source>
</evidence>
<dbReference type="EMBL" id="BMFT01000001">
    <property type="protein sequence ID" value="GGH28453.1"/>
    <property type="molecule type" value="Genomic_DNA"/>
</dbReference>
<dbReference type="Gene3D" id="3.30.420.40">
    <property type="match status" value="2"/>
</dbReference>
<comment type="similarity">
    <text evidence="1">Belongs to the FGGY kinase family.</text>
</comment>
<keyword evidence="11" id="KW-1185">Reference proteome</keyword>
<dbReference type="GO" id="GO:0016301">
    <property type="term" value="F:kinase activity"/>
    <property type="evidence" value="ECO:0007669"/>
    <property type="project" value="UniProtKB-KW"/>
</dbReference>
<evidence type="ECO:0000256" key="5">
    <source>
        <dbReference type="ARBA" id="ARBA00022840"/>
    </source>
</evidence>
<dbReference type="InterPro" id="IPR018484">
    <property type="entry name" value="FGGY_N"/>
</dbReference>
<dbReference type="CDD" id="cd07771">
    <property type="entry name" value="ASKHA_NBD_FGGY_RhaB-like"/>
    <property type="match status" value="1"/>
</dbReference>
<evidence type="ECO:0000259" key="8">
    <source>
        <dbReference type="Pfam" id="PF00370"/>
    </source>
</evidence>
<dbReference type="Pfam" id="PF00370">
    <property type="entry name" value="FGGY_N"/>
    <property type="match status" value="1"/>
</dbReference>
<dbReference type="PANTHER" id="PTHR10196:SF93">
    <property type="entry name" value="L-RHAMNULOKINASE"/>
    <property type="match status" value="1"/>
</dbReference>
<feature type="domain" description="Carbohydrate kinase FGGY C-terminal" evidence="9">
    <location>
        <begin position="263"/>
        <end position="451"/>
    </location>
</feature>
<dbReference type="InterPro" id="IPR043129">
    <property type="entry name" value="ATPase_NBD"/>
</dbReference>
<evidence type="ECO:0000256" key="6">
    <source>
        <dbReference type="ARBA" id="ARBA00023157"/>
    </source>
</evidence>
<evidence type="ECO:0000256" key="2">
    <source>
        <dbReference type="ARBA" id="ARBA00022679"/>
    </source>
</evidence>
<gene>
    <name evidence="10" type="ORF">GCM10008013_30470</name>
</gene>
<organism evidence="10 11">
    <name type="scientific">Paenibacillus segetis</name>
    <dbReference type="NCBI Taxonomy" id="1325360"/>
    <lineage>
        <taxon>Bacteria</taxon>
        <taxon>Bacillati</taxon>
        <taxon>Bacillota</taxon>
        <taxon>Bacilli</taxon>
        <taxon>Bacillales</taxon>
        <taxon>Paenibacillaceae</taxon>
        <taxon>Paenibacillus</taxon>
    </lineage>
</organism>
<feature type="domain" description="Carbohydrate kinase FGGY N-terminal" evidence="8">
    <location>
        <begin position="7"/>
        <end position="252"/>
    </location>
</feature>
<dbReference type="InterPro" id="IPR018485">
    <property type="entry name" value="FGGY_C"/>
</dbReference>
<evidence type="ECO:0000313" key="10">
    <source>
        <dbReference type="EMBL" id="GGH28453.1"/>
    </source>
</evidence>
<dbReference type="SUPFAM" id="SSF53067">
    <property type="entry name" value="Actin-like ATPase domain"/>
    <property type="match status" value="2"/>
</dbReference>
<keyword evidence="2" id="KW-0808">Transferase</keyword>